<evidence type="ECO:0000256" key="1">
    <source>
        <dbReference type="SAM" id="MobiDB-lite"/>
    </source>
</evidence>
<sequence>DIDAPHDSPIDMKSDITSKVVDPPIDAKPNIASKVMDPPVDARL</sequence>
<feature type="compositionally biased region" description="Basic and acidic residues" evidence="1">
    <location>
        <begin position="1"/>
        <end position="16"/>
    </location>
</feature>
<reference evidence="2 3" key="1">
    <citation type="journal article" date="2014" name="Am. J. Bot.">
        <title>Genome assembly and annotation for red clover (Trifolium pratense; Fabaceae).</title>
        <authorList>
            <person name="Istvanek J."/>
            <person name="Jaros M."/>
            <person name="Krenek A."/>
            <person name="Repkova J."/>
        </authorList>
    </citation>
    <scope>NUCLEOTIDE SEQUENCE [LARGE SCALE GENOMIC DNA]</scope>
    <source>
        <strain evidence="3">cv. Tatra</strain>
        <tissue evidence="2">Young leaves</tissue>
    </source>
</reference>
<name>A0A2K3L6N3_TRIPR</name>
<reference evidence="2 3" key="2">
    <citation type="journal article" date="2017" name="Front. Plant Sci.">
        <title>Gene Classification and Mining of Molecular Markers Useful in Red Clover (Trifolium pratense) Breeding.</title>
        <authorList>
            <person name="Istvanek J."/>
            <person name="Dluhosova J."/>
            <person name="Dluhos P."/>
            <person name="Patkova L."/>
            <person name="Nedelnik J."/>
            <person name="Repkova J."/>
        </authorList>
    </citation>
    <scope>NUCLEOTIDE SEQUENCE [LARGE SCALE GENOMIC DNA]</scope>
    <source>
        <strain evidence="3">cv. Tatra</strain>
        <tissue evidence="2">Young leaves</tissue>
    </source>
</reference>
<protein>
    <submittedName>
        <fullName evidence="2">Uncharacterized protein</fullName>
    </submittedName>
</protein>
<feature type="non-terminal residue" evidence="2">
    <location>
        <position position="1"/>
    </location>
</feature>
<comment type="caution">
    <text evidence="2">The sequence shown here is derived from an EMBL/GenBank/DDBJ whole genome shotgun (WGS) entry which is preliminary data.</text>
</comment>
<evidence type="ECO:0000313" key="3">
    <source>
        <dbReference type="Proteomes" id="UP000236291"/>
    </source>
</evidence>
<dbReference type="Proteomes" id="UP000236291">
    <property type="component" value="Unassembled WGS sequence"/>
</dbReference>
<feature type="region of interest" description="Disordered" evidence="1">
    <location>
        <begin position="1"/>
        <end position="44"/>
    </location>
</feature>
<organism evidence="2 3">
    <name type="scientific">Trifolium pratense</name>
    <name type="common">Red clover</name>
    <dbReference type="NCBI Taxonomy" id="57577"/>
    <lineage>
        <taxon>Eukaryota</taxon>
        <taxon>Viridiplantae</taxon>
        <taxon>Streptophyta</taxon>
        <taxon>Embryophyta</taxon>
        <taxon>Tracheophyta</taxon>
        <taxon>Spermatophyta</taxon>
        <taxon>Magnoliopsida</taxon>
        <taxon>eudicotyledons</taxon>
        <taxon>Gunneridae</taxon>
        <taxon>Pentapetalae</taxon>
        <taxon>rosids</taxon>
        <taxon>fabids</taxon>
        <taxon>Fabales</taxon>
        <taxon>Fabaceae</taxon>
        <taxon>Papilionoideae</taxon>
        <taxon>50 kb inversion clade</taxon>
        <taxon>NPAAA clade</taxon>
        <taxon>Hologalegina</taxon>
        <taxon>IRL clade</taxon>
        <taxon>Trifolieae</taxon>
        <taxon>Trifolium</taxon>
    </lineage>
</organism>
<dbReference type="AlphaFoldDB" id="A0A2K3L6N3"/>
<evidence type="ECO:0000313" key="2">
    <source>
        <dbReference type="EMBL" id="PNX74187.1"/>
    </source>
</evidence>
<gene>
    <name evidence="2" type="ORF">L195_g030103</name>
</gene>
<dbReference type="EMBL" id="ASHM01027150">
    <property type="protein sequence ID" value="PNX74187.1"/>
    <property type="molecule type" value="Genomic_DNA"/>
</dbReference>
<accession>A0A2K3L6N3</accession>
<proteinExistence type="predicted"/>